<keyword evidence="1 5" id="KW-1003">Cell membrane</keyword>
<sequence>MKFLFDLLPVILFFVAFKFAGIYVATGIAIATTIAQVIWMWLRHRKVEPMQWVSLAIIVVFGGATMLLHDDTFIKWKPTALYWLFGITLFVAELVFDKNLIRAMMEKQMALPDTLWRAVNFSWALFFLAMGGLNLVIAYHFSTDTWVDFKLFGGMGLMVVFIVVQSLWLAKYIKQDE</sequence>
<feature type="transmembrane region" description="Helical" evidence="5">
    <location>
        <begin position="151"/>
        <end position="170"/>
    </location>
</feature>
<proteinExistence type="inferred from homology"/>
<evidence type="ECO:0000313" key="7">
    <source>
        <dbReference type="Proteomes" id="UP000343317"/>
    </source>
</evidence>
<dbReference type="RefSeq" id="WP_150621682.1">
    <property type="nucleotide sequence ID" value="NZ_CABPSM010000011.1"/>
</dbReference>
<keyword evidence="3 5" id="KW-1133">Transmembrane helix</keyword>
<evidence type="ECO:0000256" key="2">
    <source>
        <dbReference type="ARBA" id="ARBA00022692"/>
    </source>
</evidence>
<name>A0A5E4X0S2_9BURK</name>
<dbReference type="Proteomes" id="UP000343317">
    <property type="component" value="Unassembled WGS sequence"/>
</dbReference>
<keyword evidence="5" id="KW-0997">Cell inner membrane</keyword>
<evidence type="ECO:0000256" key="5">
    <source>
        <dbReference type="HAMAP-Rule" id="MF_00189"/>
    </source>
</evidence>
<reference evidence="6 7" key="1">
    <citation type="submission" date="2019-08" db="EMBL/GenBank/DDBJ databases">
        <authorList>
            <person name="Peeters C."/>
        </authorList>
    </citation>
    <scope>NUCLEOTIDE SEQUENCE [LARGE SCALE GENOMIC DNA]</scope>
    <source>
        <strain evidence="6 7">LMG 31112</strain>
    </source>
</reference>
<protein>
    <recommendedName>
        <fullName evidence="5">Inner membrane-spanning protein YciB</fullName>
    </recommendedName>
</protein>
<evidence type="ECO:0000256" key="4">
    <source>
        <dbReference type="ARBA" id="ARBA00023136"/>
    </source>
</evidence>
<feature type="transmembrane region" description="Helical" evidence="5">
    <location>
        <begin position="49"/>
        <end position="68"/>
    </location>
</feature>
<dbReference type="HAMAP" id="MF_00189">
    <property type="entry name" value="YciB"/>
    <property type="match status" value="1"/>
</dbReference>
<evidence type="ECO:0000256" key="3">
    <source>
        <dbReference type="ARBA" id="ARBA00022989"/>
    </source>
</evidence>
<comment type="similarity">
    <text evidence="5">Belongs to the YciB family.</text>
</comment>
<dbReference type="AlphaFoldDB" id="A0A5E4X0S2"/>
<dbReference type="Pfam" id="PF04279">
    <property type="entry name" value="IspA"/>
    <property type="match status" value="1"/>
</dbReference>
<keyword evidence="7" id="KW-1185">Reference proteome</keyword>
<evidence type="ECO:0000256" key="1">
    <source>
        <dbReference type="ARBA" id="ARBA00022475"/>
    </source>
</evidence>
<organism evidence="6 7">
    <name type="scientific">Pandoraea horticolens</name>
    <dbReference type="NCBI Taxonomy" id="2508298"/>
    <lineage>
        <taxon>Bacteria</taxon>
        <taxon>Pseudomonadati</taxon>
        <taxon>Pseudomonadota</taxon>
        <taxon>Betaproteobacteria</taxon>
        <taxon>Burkholderiales</taxon>
        <taxon>Burkholderiaceae</taxon>
        <taxon>Pandoraea</taxon>
    </lineage>
</organism>
<dbReference type="NCBIfam" id="NF001325">
    <property type="entry name" value="PRK00259.1-3"/>
    <property type="match status" value="1"/>
</dbReference>
<feature type="transmembrane region" description="Helical" evidence="5">
    <location>
        <begin position="20"/>
        <end position="42"/>
    </location>
</feature>
<feature type="transmembrane region" description="Helical" evidence="5">
    <location>
        <begin position="80"/>
        <end position="97"/>
    </location>
</feature>
<dbReference type="GO" id="GO:0005886">
    <property type="term" value="C:plasma membrane"/>
    <property type="evidence" value="ECO:0007669"/>
    <property type="project" value="UniProtKB-SubCell"/>
</dbReference>
<dbReference type="PANTHER" id="PTHR36917:SF1">
    <property type="entry name" value="INNER MEMBRANE-SPANNING PROTEIN YCIB"/>
    <property type="match status" value="1"/>
</dbReference>
<keyword evidence="4 5" id="KW-0472">Membrane</keyword>
<keyword evidence="2 5" id="KW-0812">Transmembrane</keyword>
<dbReference type="InterPro" id="IPR006008">
    <property type="entry name" value="YciB"/>
</dbReference>
<dbReference type="EMBL" id="CABPSM010000011">
    <property type="protein sequence ID" value="VVE29886.1"/>
    <property type="molecule type" value="Genomic_DNA"/>
</dbReference>
<evidence type="ECO:0000313" key="6">
    <source>
        <dbReference type="EMBL" id="VVE29886.1"/>
    </source>
</evidence>
<accession>A0A5E4X0S2</accession>
<comment type="function">
    <text evidence="5">Plays a role in cell envelope biogenesis, maintenance of cell envelope integrity and membrane homeostasis.</text>
</comment>
<gene>
    <name evidence="5" type="primary">yciB</name>
    <name evidence="6" type="ORF">PHO31112_03583</name>
</gene>
<comment type="subcellular location">
    <subcellularLocation>
        <location evidence="5">Cell inner membrane</location>
        <topology evidence="5">Multi-pass membrane protein</topology>
    </subcellularLocation>
</comment>
<dbReference type="PANTHER" id="PTHR36917">
    <property type="entry name" value="INTRACELLULAR SEPTATION PROTEIN A-RELATED"/>
    <property type="match status" value="1"/>
</dbReference>
<feature type="transmembrane region" description="Helical" evidence="5">
    <location>
        <begin position="118"/>
        <end position="139"/>
    </location>
</feature>
<dbReference type="NCBIfam" id="TIGR00997">
    <property type="entry name" value="ispZ"/>
    <property type="match status" value="1"/>
</dbReference>